<dbReference type="GO" id="GO:0009231">
    <property type="term" value="P:riboflavin biosynthetic process"/>
    <property type="evidence" value="ECO:0007669"/>
    <property type="project" value="InterPro"/>
</dbReference>
<dbReference type="Gene3D" id="3.40.430.10">
    <property type="entry name" value="Dihydrofolate Reductase, subunit A"/>
    <property type="match status" value="1"/>
</dbReference>
<feature type="domain" description="Bacterial bifunctional deaminase-reductase C-terminal" evidence="1">
    <location>
        <begin position="5"/>
        <end position="166"/>
    </location>
</feature>
<dbReference type="SUPFAM" id="SSF53597">
    <property type="entry name" value="Dihydrofolate reductase-like"/>
    <property type="match status" value="1"/>
</dbReference>
<name>A0A645AJV2_9ZZZZ</name>
<dbReference type="PANTHER" id="PTHR38011:SF11">
    <property type="entry name" value="2,5-DIAMINO-6-RIBOSYLAMINO-4(3H)-PYRIMIDINONE 5'-PHOSPHATE REDUCTASE"/>
    <property type="match status" value="1"/>
</dbReference>
<comment type="caution">
    <text evidence="2">The sequence shown here is derived from an EMBL/GenBank/DDBJ whole genome shotgun (WGS) entry which is preliminary data.</text>
</comment>
<evidence type="ECO:0000313" key="2">
    <source>
        <dbReference type="EMBL" id="MPM51143.1"/>
    </source>
</evidence>
<dbReference type="AlphaFoldDB" id="A0A645AJV2"/>
<dbReference type="GO" id="GO:0008703">
    <property type="term" value="F:5-amino-6-(5-phosphoribosylamino)uracil reductase activity"/>
    <property type="evidence" value="ECO:0007669"/>
    <property type="project" value="InterPro"/>
</dbReference>
<proteinExistence type="predicted"/>
<gene>
    <name evidence="2" type="primary">yyaP_12</name>
    <name evidence="2" type="ORF">SDC9_97890</name>
</gene>
<organism evidence="2">
    <name type="scientific">bioreactor metagenome</name>
    <dbReference type="NCBI Taxonomy" id="1076179"/>
    <lineage>
        <taxon>unclassified sequences</taxon>
        <taxon>metagenomes</taxon>
        <taxon>ecological metagenomes</taxon>
    </lineage>
</organism>
<dbReference type="InterPro" id="IPR002734">
    <property type="entry name" value="RibDG_C"/>
</dbReference>
<evidence type="ECO:0000259" key="1">
    <source>
        <dbReference type="Pfam" id="PF01872"/>
    </source>
</evidence>
<protein>
    <recommendedName>
        <fullName evidence="1">Bacterial bifunctional deaminase-reductase C-terminal domain-containing protein</fullName>
    </recommendedName>
</protein>
<dbReference type="EMBL" id="VSSQ01013283">
    <property type="protein sequence ID" value="MPM51143.1"/>
    <property type="molecule type" value="Genomic_DNA"/>
</dbReference>
<accession>A0A645AJV2</accession>
<dbReference type="InterPro" id="IPR050765">
    <property type="entry name" value="Riboflavin_Biosynth_HTPR"/>
</dbReference>
<dbReference type="InterPro" id="IPR024072">
    <property type="entry name" value="DHFR-like_dom_sf"/>
</dbReference>
<dbReference type="PANTHER" id="PTHR38011">
    <property type="entry name" value="DIHYDROFOLATE REDUCTASE FAMILY PROTEIN (AFU_ORTHOLOGUE AFUA_8G06820)"/>
    <property type="match status" value="1"/>
</dbReference>
<reference evidence="2" key="1">
    <citation type="submission" date="2019-08" db="EMBL/GenBank/DDBJ databases">
        <authorList>
            <person name="Kucharzyk K."/>
            <person name="Murdoch R.W."/>
            <person name="Higgins S."/>
            <person name="Loffler F."/>
        </authorList>
    </citation>
    <scope>NUCLEOTIDE SEQUENCE</scope>
</reference>
<dbReference type="Pfam" id="PF01872">
    <property type="entry name" value="RibD_C"/>
    <property type="match status" value="1"/>
</dbReference>
<sequence length="177" mass="19419">MRNAVLFIAMSLDGLIASPDGSVDWLGGQDAGSNDFGSYERFIAGVSDIVMGDTTYRQLTTELMPGAWPYAAQTTYVLTHRKDEPEQTGIVFTQEPVDLLIGRLKAQPGGEIWICGGASVANQCMRRGLIDRFHINVMPTLRGAGIRLFEALNQPIPLRLISTEQYNGIVDLVYGVR</sequence>